<dbReference type="PANTHER" id="PTHR34857:SF2">
    <property type="entry name" value="SLL0384 PROTEIN"/>
    <property type="match status" value="1"/>
</dbReference>
<comment type="subcellular location">
    <subcellularLocation>
        <location evidence="1 9">Cell membrane</location>
        <topology evidence="1 9">Multi-pass membrane protein</topology>
    </subcellularLocation>
</comment>
<feature type="transmembrane region" description="Helical" evidence="9">
    <location>
        <begin position="26"/>
        <end position="58"/>
    </location>
</feature>
<dbReference type="InterPro" id="IPR024919">
    <property type="entry name" value="EcfT"/>
</dbReference>
<evidence type="ECO:0000256" key="3">
    <source>
        <dbReference type="ARBA" id="ARBA00014042"/>
    </source>
</evidence>
<evidence type="ECO:0000313" key="10">
    <source>
        <dbReference type="EMBL" id="OLA37672.1"/>
    </source>
</evidence>
<evidence type="ECO:0000256" key="6">
    <source>
        <dbReference type="ARBA" id="ARBA00022692"/>
    </source>
</evidence>
<name>A0A1Q6R5M2_9FIRM</name>
<evidence type="ECO:0000256" key="8">
    <source>
        <dbReference type="ARBA" id="ARBA00023136"/>
    </source>
</evidence>
<proteinExistence type="inferred from homology"/>
<accession>A0A1Q6R5M2</accession>
<feature type="transmembrane region" description="Helical" evidence="9">
    <location>
        <begin position="117"/>
        <end position="136"/>
    </location>
</feature>
<evidence type="ECO:0000256" key="2">
    <source>
        <dbReference type="ARBA" id="ARBA00005660"/>
    </source>
</evidence>
<dbReference type="RefSeq" id="WP_303679813.1">
    <property type="nucleotide sequence ID" value="NZ_DBGDFH010000033.1"/>
</dbReference>
<keyword evidence="5 9" id="KW-1003">Cell membrane</keyword>
<dbReference type="InterPro" id="IPR051611">
    <property type="entry name" value="ECF_transporter_component"/>
</dbReference>
<dbReference type="PANTHER" id="PTHR34857">
    <property type="entry name" value="SLL0384 PROTEIN"/>
    <property type="match status" value="1"/>
</dbReference>
<comment type="similarity">
    <text evidence="2 9">Belongs to the energy-coupling factor EcfT family.</text>
</comment>
<evidence type="ECO:0000256" key="9">
    <source>
        <dbReference type="HAMAP-Rule" id="MF_01461"/>
    </source>
</evidence>
<evidence type="ECO:0000256" key="7">
    <source>
        <dbReference type="ARBA" id="ARBA00022989"/>
    </source>
</evidence>
<dbReference type="AlphaFoldDB" id="A0A1Q6R5M2"/>
<dbReference type="Proteomes" id="UP000186777">
    <property type="component" value="Unassembled WGS sequence"/>
</dbReference>
<reference evidence="10 11" key="1">
    <citation type="journal article" date="2016" name="Nat. Biotechnol.">
        <title>Measurement of bacterial replication rates in microbial communities.</title>
        <authorList>
            <person name="Brown C.T."/>
            <person name="Olm M.R."/>
            <person name="Thomas B.C."/>
            <person name="Banfield J.F."/>
        </authorList>
    </citation>
    <scope>NUCLEOTIDE SEQUENCE [LARGE SCALE GENOMIC DNA]</scope>
    <source>
        <strain evidence="10">46_33</strain>
    </source>
</reference>
<evidence type="ECO:0000256" key="4">
    <source>
        <dbReference type="ARBA" id="ARBA00022448"/>
    </source>
</evidence>
<dbReference type="HAMAP" id="MF_01461">
    <property type="entry name" value="EcfT"/>
    <property type="match status" value="1"/>
</dbReference>
<evidence type="ECO:0000256" key="5">
    <source>
        <dbReference type="ARBA" id="ARBA00022475"/>
    </source>
</evidence>
<feature type="transmembrane region" description="Helical" evidence="9">
    <location>
        <begin position="73"/>
        <end position="97"/>
    </location>
</feature>
<sequence length="271" mass="30337">MLTDITLGQYFPGNSFIHKLDPRTKLLATLIYIIAIFFAVTPLAYGILTAFAAVVILISRVPWMLVFKSLKPIWIIVILTMLIHMFTAPGEHIVFTWKFLSITAEGIDMGVKMAVRLILLLLFSSVLTFTTSPIVLTDGIENLLRPFKKLGVPAHELAMMMTIALRFIPTLLDETDRIMKAQTSRGADFASGNIFQRMKNMLPLLVPLFISAFRRADELAVAMEARCYRGGEGRTRMHELAYAGRDYLAFALIIILAVGLAVLRWGNVCVQ</sequence>
<dbReference type="STRING" id="626940.BHW43_05535"/>
<gene>
    <name evidence="9" type="primary">ecfT</name>
    <name evidence="10" type="ORF">BHW43_05535</name>
</gene>
<comment type="subunit">
    <text evidence="9">Forms a stable energy-coupling factor (ECF) transporter complex composed of 2 membrane-embedded substrate-binding proteins (S component), 2 ATP-binding proteins (A component) and 2 transmembrane proteins (T component).</text>
</comment>
<keyword evidence="8 9" id="KW-0472">Membrane</keyword>
<keyword evidence="6 9" id="KW-0812">Transmembrane</keyword>
<feature type="transmembrane region" description="Helical" evidence="9">
    <location>
        <begin position="247"/>
        <end position="266"/>
    </location>
</feature>
<evidence type="ECO:0000313" key="11">
    <source>
        <dbReference type="Proteomes" id="UP000186777"/>
    </source>
</evidence>
<comment type="function">
    <text evidence="9">Transmembrane (T) component of an energy-coupling factor (ECF) ABC-transporter complex. Unlike classic ABC transporters this ECF transporter provides the energy necessary to transport a number of different substrates.</text>
</comment>
<dbReference type="Pfam" id="PF02361">
    <property type="entry name" value="CbiQ"/>
    <property type="match status" value="1"/>
</dbReference>
<dbReference type="GO" id="GO:0022857">
    <property type="term" value="F:transmembrane transporter activity"/>
    <property type="evidence" value="ECO:0007669"/>
    <property type="project" value="UniProtKB-UniRule"/>
</dbReference>
<evidence type="ECO:0000256" key="1">
    <source>
        <dbReference type="ARBA" id="ARBA00004651"/>
    </source>
</evidence>
<organism evidence="10 11">
    <name type="scientific">Phascolarctobacterium succinatutens</name>
    <dbReference type="NCBI Taxonomy" id="626940"/>
    <lineage>
        <taxon>Bacteria</taxon>
        <taxon>Bacillati</taxon>
        <taxon>Bacillota</taxon>
        <taxon>Negativicutes</taxon>
        <taxon>Acidaminococcales</taxon>
        <taxon>Acidaminococcaceae</taxon>
        <taxon>Phascolarctobacterium</taxon>
    </lineage>
</organism>
<dbReference type="EMBL" id="MNTG01000028">
    <property type="protein sequence ID" value="OLA37672.1"/>
    <property type="molecule type" value="Genomic_DNA"/>
</dbReference>
<dbReference type="InterPro" id="IPR003339">
    <property type="entry name" value="ABC/ECF_trnsptr_transmembrane"/>
</dbReference>
<dbReference type="CDD" id="cd16914">
    <property type="entry name" value="EcfT"/>
    <property type="match status" value="1"/>
</dbReference>
<protein>
    <recommendedName>
        <fullName evidence="3 9">Energy-coupling factor transporter transmembrane protein EcfT</fullName>
        <shortName evidence="9">ECF transporter T component EcfT</shortName>
    </recommendedName>
</protein>
<keyword evidence="7 9" id="KW-1133">Transmembrane helix</keyword>
<comment type="caution">
    <text evidence="10">The sequence shown here is derived from an EMBL/GenBank/DDBJ whole genome shotgun (WGS) entry which is preliminary data.</text>
</comment>
<dbReference type="GO" id="GO:0005886">
    <property type="term" value="C:plasma membrane"/>
    <property type="evidence" value="ECO:0007669"/>
    <property type="project" value="UniProtKB-SubCell"/>
</dbReference>
<keyword evidence="4 9" id="KW-0813">Transport</keyword>